<dbReference type="RefSeq" id="WP_307043484.1">
    <property type="nucleotide sequence ID" value="NZ_JAUSYY010000001.1"/>
</dbReference>
<dbReference type="PANTHER" id="PTHR22916">
    <property type="entry name" value="GLYCOSYLTRANSFERASE"/>
    <property type="match status" value="1"/>
</dbReference>
<dbReference type="EMBL" id="JAUSYY010000001">
    <property type="protein sequence ID" value="MDQ0895420.1"/>
    <property type="molecule type" value="Genomic_DNA"/>
</dbReference>
<feature type="domain" description="Glycosyltransferase 2-like" evidence="1">
    <location>
        <begin position="11"/>
        <end position="138"/>
    </location>
</feature>
<evidence type="ECO:0000313" key="2">
    <source>
        <dbReference type="EMBL" id="MDQ0895420.1"/>
    </source>
</evidence>
<comment type="caution">
    <text evidence="2">The sequence shown here is derived from an EMBL/GenBank/DDBJ whole genome shotgun (WGS) entry which is preliminary data.</text>
</comment>
<evidence type="ECO:0000259" key="1">
    <source>
        <dbReference type="Pfam" id="PF00535"/>
    </source>
</evidence>
<accession>A0ABU0RBG4</accession>
<proteinExistence type="predicted"/>
<dbReference type="PANTHER" id="PTHR22916:SF3">
    <property type="entry name" value="UDP-GLCNAC:BETAGAL BETA-1,3-N-ACETYLGLUCOSAMINYLTRANSFERASE-LIKE PROTEIN 1"/>
    <property type="match status" value="1"/>
</dbReference>
<dbReference type="Proteomes" id="UP001239083">
    <property type="component" value="Unassembled WGS sequence"/>
</dbReference>
<dbReference type="Gene3D" id="3.90.550.10">
    <property type="entry name" value="Spore Coat Polysaccharide Biosynthesis Protein SpsA, Chain A"/>
    <property type="match status" value="1"/>
</dbReference>
<dbReference type="SUPFAM" id="SSF53448">
    <property type="entry name" value="Nucleotide-diphospho-sugar transferases"/>
    <property type="match status" value="1"/>
</dbReference>
<sequence length="330" mass="35827">MTDTGASPRVSVALCTHNGDRYLAEQMRSIFAQSVAPQEIIVSDDASSDSTVALVEQLRSEAAPIEVRLLRNSAPLGVTANFERAIAAASGDFVALCDQDDVWHPQKLERMLRTFASSPGLLLVHTDARIVDEGGRPSGASLFETLRVSATERARVHAGDAISVLLRRNIVTGATTVLRRELATRAMPFPGAWVHDEWLAIVAAATGRIDLLEELLIDYRQHGGNQIGASTLTGRGRIGRLSAPRTERNARLLARAVALAERMTQLEPAPTEAAIRGAEDVLAHERARSALPSSRVRRIAPVVREWRTGRYSTCGLGLQDVVRDLVQPAR</sequence>
<gene>
    <name evidence="2" type="ORF">QFZ26_002975</name>
</gene>
<protein>
    <submittedName>
        <fullName evidence="2">Glycosyltransferase involved in cell wall biosynthesis</fullName>
    </submittedName>
</protein>
<name>A0ABU0RBG4_9MICO</name>
<reference evidence="2 3" key="1">
    <citation type="submission" date="2023-07" db="EMBL/GenBank/DDBJ databases">
        <title>Comparative genomics of wheat-associated soil bacteria to identify genetic determinants of phenazine resistance.</title>
        <authorList>
            <person name="Mouncey N."/>
        </authorList>
    </citation>
    <scope>NUCLEOTIDE SEQUENCE [LARGE SCALE GENOMIC DNA]</scope>
    <source>
        <strain evidence="2 3">V3I3</strain>
    </source>
</reference>
<keyword evidence="3" id="KW-1185">Reference proteome</keyword>
<dbReference type="Pfam" id="PF00535">
    <property type="entry name" value="Glycos_transf_2"/>
    <property type="match status" value="1"/>
</dbReference>
<evidence type="ECO:0000313" key="3">
    <source>
        <dbReference type="Proteomes" id="UP001239083"/>
    </source>
</evidence>
<dbReference type="InterPro" id="IPR029044">
    <property type="entry name" value="Nucleotide-diphossugar_trans"/>
</dbReference>
<organism evidence="2 3">
    <name type="scientific">Agromyces ramosus</name>
    <dbReference type="NCBI Taxonomy" id="33879"/>
    <lineage>
        <taxon>Bacteria</taxon>
        <taxon>Bacillati</taxon>
        <taxon>Actinomycetota</taxon>
        <taxon>Actinomycetes</taxon>
        <taxon>Micrococcales</taxon>
        <taxon>Microbacteriaceae</taxon>
        <taxon>Agromyces</taxon>
    </lineage>
</organism>
<dbReference type="CDD" id="cd04196">
    <property type="entry name" value="GT_2_like_d"/>
    <property type="match status" value="1"/>
</dbReference>
<dbReference type="InterPro" id="IPR001173">
    <property type="entry name" value="Glyco_trans_2-like"/>
</dbReference>